<sequence length="55" mass="6004">MENSSQRVLFWDGVQAIELRNQGQLTEAIWSGQPAGVTKPLLIITSANAGEEYAN</sequence>
<gene>
    <name evidence="1" type="ORF">ITX56_17100</name>
</gene>
<organism evidence="1 2">
    <name type="scientific">Leclercia barmai</name>
    <dbReference type="NCBI Taxonomy" id="2785629"/>
    <lineage>
        <taxon>Bacteria</taxon>
        <taxon>Pseudomonadati</taxon>
        <taxon>Pseudomonadota</taxon>
        <taxon>Gammaproteobacteria</taxon>
        <taxon>Enterobacterales</taxon>
        <taxon>Enterobacteriaceae</taxon>
        <taxon>Leclercia</taxon>
    </lineage>
</organism>
<evidence type="ECO:0000313" key="1">
    <source>
        <dbReference type="EMBL" id="MBZ0059487.1"/>
    </source>
</evidence>
<dbReference type="Proteomes" id="UP000706580">
    <property type="component" value="Unassembled WGS sequence"/>
</dbReference>
<evidence type="ECO:0000313" key="2">
    <source>
        <dbReference type="Proteomes" id="UP000706580"/>
    </source>
</evidence>
<reference evidence="1 2" key="1">
    <citation type="submission" date="2020-11" db="EMBL/GenBank/DDBJ databases">
        <title>Draft Genome of Enterobacter sp. strain EMC7.</title>
        <authorList>
            <person name="Barman P."/>
            <person name="Sinha S."/>
            <person name="Sen S."/>
            <person name="Chakraborty R."/>
        </authorList>
    </citation>
    <scope>NUCLEOTIDE SEQUENCE [LARGE SCALE GENOMIC DNA]</scope>
    <source>
        <strain evidence="1 2">EMC7</strain>
    </source>
</reference>
<protein>
    <submittedName>
        <fullName evidence="1">Uncharacterized protein</fullName>
    </submittedName>
</protein>
<name>A0ABS7RYW0_9ENTR</name>
<dbReference type="EMBL" id="JADMNK010000010">
    <property type="protein sequence ID" value="MBZ0059487.1"/>
    <property type="molecule type" value="Genomic_DNA"/>
</dbReference>
<proteinExistence type="predicted"/>
<accession>A0ABS7RYW0</accession>
<keyword evidence="2" id="KW-1185">Reference proteome</keyword>
<comment type="caution">
    <text evidence="1">The sequence shown here is derived from an EMBL/GenBank/DDBJ whole genome shotgun (WGS) entry which is preliminary data.</text>
</comment>